<keyword evidence="4" id="KW-1185">Reference proteome</keyword>
<feature type="compositionally biased region" description="Low complexity" evidence="1">
    <location>
        <begin position="145"/>
        <end position="160"/>
    </location>
</feature>
<feature type="region of interest" description="Disordered" evidence="1">
    <location>
        <begin position="125"/>
        <end position="170"/>
    </location>
</feature>
<dbReference type="SUPFAM" id="SSF48452">
    <property type="entry name" value="TPR-like"/>
    <property type="match status" value="1"/>
</dbReference>
<sequence length="298" mass="32426">MRPIALLFVAAFALAAPASGQRQPTPEQRIDRLEKQLRQVQGRVFQRGQPVDTAGFDYEPAAPLSSVATVSDRLTALERQMSDIQRLSEENGNRLRSIESAVSQLRTEQSDRVTSLERRVQELGAAPPALGTAAQPATNLQPTGSASTPRVSTPVPVPSAGNTAAVPQDDPGEEAYSVGFRLWQGGQYSQAIAALRQFKSTYPNHRRTSWANNLIGRALLDSGQPRDAATTLLDNYRSNPKGERAPDSLYYLGQALMKLNQPTQACNAYAELESIYGGKIRADLQKLLPDAKAQAQCR</sequence>
<dbReference type="EMBL" id="CP049869">
    <property type="protein sequence ID" value="QIK78391.1"/>
    <property type="molecule type" value="Genomic_DNA"/>
</dbReference>
<feature type="chain" id="PRO_5026040616" evidence="2">
    <location>
        <begin position="16"/>
        <end position="298"/>
    </location>
</feature>
<dbReference type="Pfam" id="PF13174">
    <property type="entry name" value="TPR_6"/>
    <property type="match status" value="2"/>
</dbReference>
<dbReference type="KEGG" id="spii:G7077_05190"/>
<gene>
    <name evidence="3" type="ORF">G7077_05190</name>
</gene>
<evidence type="ECO:0000256" key="1">
    <source>
        <dbReference type="SAM" id="MobiDB-lite"/>
    </source>
</evidence>
<evidence type="ECO:0000313" key="4">
    <source>
        <dbReference type="Proteomes" id="UP000503222"/>
    </source>
</evidence>
<dbReference type="Gene3D" id="1.25.40.10">
    <property type="entry name" value="Tetratricopeptide repeat domain"/>
    <property type="match status" value="1"/>
</dbReference>
<accession>A0A6G7YNS7</accession>
<proteinExistence type="predicted"/>
<organism evidence="3 4">
    <name type="scientific">Sphingomonas piscis</name>
    <dbReference type="NCBI Taxonomy" id="2714943"/>
    <lineage>
        <taxon>Bacteria</taxon>
        <taxon>Pseudomonadati</taxon>
        <taxon>Pseudomonadota</taxon>
        <taxon>Alphaproteobacteria</taxon>
        <taxon>Sphingomonadales</taxon>
        <taxon>Sphingomonadaceae</taxon>
        <taxon>Sphingomonas</taxon>
    </lineage>
</organism>
<evidence type="ECO:0000313" key="3">
    <source>
        <dbReference type="EMBL" id="QIK78391.1"/>
    </source>
</evidence>
<dbReference type="InterPro" id="IPR019734">
    <property type="entry name" value="TPR_rpt"/>
</dbReference>
<reference evidence="3 4" key="1">
    <citation type="submission" date="2020-03" db="EMBL/GenBank/DDBJ databases">
        <title>Sphingomonas sp. nov., isolated from fish.</title>
        <authorList>
            <person name="Hyun D.-W."/>
            <person name="Bae J.-W."/>
        </authorList>
    </citation>
    <scope>NUCLEOTIDE SEQUENCE [LARGE SCALE GENOMIC DNA]</scope>
    <source>
        <strain evidence="3 4">HDW15B</strain>
    </source>
</reference>
<dbReference type="RefSeq" id="WP_166410785.1">
    <property type="nucleotide sequence ID" value="NZ_CP049869.1"/>
</dbReference>
<feature type="compositionally biased region" description="Low complexity" evidence="1">
    <location>
        <begin position="125"/>
        <end position="138"/>
    </location>
</feature>
<feature type="signal peptide" evidence="2">
    <location>
        <begin position="1"/>
        <end position="15"/>
    </location>
</feature>
<dbReference type="InterPro" id="IPR011990">
    <property type="entry name" value="TPR-like_helical_dom_sf"/>
</dbReference>
<dbReference type="Proteomes" id="UP000503222">
    <property type="component" value="Chromosome"/>
</dbReference>
<protein>
    <submittedName>
        <fullName evidence="3">Tetratricopeptide repeat protein</fullName>
    </submittedName>
</protein>
<evidence type="ECO:0000256" key="2">
    <source>
        <dbReference type="SAM" id="SignalP"/>
    </source>
</evidence>
<keyword evidence="2" id="KW-0732">Signal</keyword>
<dbReference type="AlphaFoldDB" id="A0A6G7YNS7"/>
<name>A0A6G7YNS7_9SPHN</name>